<keyword evidence="4" id="KW-0808">Transferase</keyword>
<dbReference type="InterPro" id="IPR004193">
    <property type="entry name" value="Glyco_hydro_13_N"/>
</dbReference>
<feature type="active site" description="Proton donor" evidence="5">
    <location>
        <position position="358"/>
    </location>
</feature>
<name>A0A813BDZ4_9DINO</name>
<dbReference type="InterPro" id="IPR006047">
    <property type="entry name" value="GH13_cat_dom"/>
</dbReference>
<feature type="domain" description="Glycosyl hydrolase family 13 catalytic" evidence="7">
    <location>
        <begin position="125"/>
        <end position="514"/>
    </location>
</feature>
<dbReference type="GO" id="GO:0003844">
    <property type="term" value="F:1,4-alpha-glucan branching enzyme activity"/>
    <property type="evidence" value="ECO:0007669"/>
    <property type="project" value="InterPro"/>
</dbReference>
<dbReference type="SUPFAM" id="SSF51011">
    <property type="entry name" value="Glycosyl hydrolase domain"/>
    <property type="match status" value="1"/>
</dbReference>
<dbReference type="PANTHER" id="PTHR43651:SF11">
    <property type="entry name" value="MALTO-OLIGOSYLTREHALOSE TREHALOHYDROLASE"/>
    <property type="match status" value="1"/>
</dbReference>
<evidence type="ECO:0000256" key="3">
    <source>
        <dbReference type="ARBA" id="ARBA00012541"/>
    </source>
</evidence>
<dbReference type="SUPFAM" id="SSF81296">
    <property type="entry name" value="E set domains"/>
    <property type="match status" value="1"/>
</dbReference>
<dbReference type="Gene3D" id="2.60.40.10">
    <property type="entry name" value="Immunoglobulins"/>
    <property type="match status" value="1"/>
</dbReference>
<dbReference type="Pfam" id="PF02922">
    <property type="entry name" value="CBM_48"/>
    <property type="match status" value="1"/>
</dbReference>
<reference evidence="8" key="1">
    <citation type="submission" date="2021-02" db="EMBL/GenBank/DDBJ databases">
        <authorList>
            <person name="Dougan E. K."/>
            <person name="Rhodes N."/>
            <person name="Thang M."/>
            <person name="Chan C."/>
        </authorList>
    </citation>
    <scope>NUCLEOTIDE SEQUENCE</scope>
</reference>
<dbReference type="Proteomes" id="UP000601435">
    <property type="component" value="Unassembled WGS sequence"/>
</dbReference>
<evidence type="ECO:0000256" key="1">
    <source>
        <dbReference type="ARBA" id="ARBA00000826"/>
    </source>
</evidence>
<dbReference type="GO" id="GO:0005978">
    <property type="term" value="P:glycogen biosynthetic process"/>
    <property type="evidence" value="ECO:0007669"/>
    <property type="project" value="InterPro"/>
</dbReference>
<dbReference type="InterPro" id="IPR017853">
    <property type="entry name" value="GH"/>
</dbReference>
<evidence type="ECO:0000256" key="5">
    <source>
        <dbReference type="PIRSR" id="PIRSR000463-1"/>
    </source>
</evidence>
<comment type="caution">
    <text evidence="8">The sequence shown here is derived from an EMBL/GenBank/DDBJ whole genome shotgun (WGS) entry which is preliminary data.</text>
</comment>
<dbReference type="EC" id="2.4.1.18" evidence="3"/>
<evidence type="ECO:0000313" key="8">
    <source>
        <dbReference type="EMBL" id="CAE7897043.1"/>
    </source>
</evidence>
<gene>
    <name evidence="8" type="primary">treZ</name>
    <name evidence="8" type="ORF">SNEC2469_LOCUS30072</name>
</gene>
<dbReference type="CDD" id="cd11325">
    <property type="entry name" value="AmyAc_GTHase"/>
    <property type="match status" value="1"/>
</dbReference>
<evidence type="ECO:0000259" key="7">
    <source>
        <dbReference type="SMART" id="SM00642"/>
    </source>
</evidence>
<dbReference type="InterPro" id="IPR037439">
    <property type="entry name" value="Branching_enzy"/>
</dbReference>
<dbReference type="SMART" id="SM00642">
    <property type="entry name" value="Aamy"/>
    <property type="match status" value="1"/>
</dbReference>
<dbReference type="InterPro" id="IPR013783">
    <property type="entry name" value="Ig-like_fold"/>
</dbReference>
<evidence type="ECO:0000256" key="6">
    <source>
        <dbReference type="SAM" id="SignalP"/>
    </source>
</evidence>
<dbReference type="InterPro" id="IPR006048">
    <property type="entry name" value="A-amylase/branching_C"/>
</dbReference>
<dbReference type="SUPFAM" id="SSF51445">
    <property type="entry name" value="(Trans)glycosidases"/>
    <property type="match status" value="1"/>
</dbReference>
<proteinExistence type="inferred from homology"/>
<keyword evidence="6" id="KW-0732">Signal</keyword>
<dbReference type="PANTHER" id="PTHR43651">
    <property type="entry name" value="1,4-ALPHA-GLUCAN-BRANCHING ENZYME"/>
    <property type="match status" value="1"/>
</dbReference>
<feature type="chain" id="PRO_5032758539" description="1,4-alpha-glucan branching enzyme" evidence="6">
    <location>
        <begin position="31"/>
        <end position="632"/>
    </location>
</feature>
<dbReference type="InterPro" id="IPR014756">
    <property type="entry name" value="Ig_E-set"/>
</dbReference>
<sequence length="632" mass="70659">MCAIAMLLKLCTRLLIFEAIAAFGARHGEGFHALAGGGAEVRIYAPHAQQVSVAASWNSWMPTDHLQSQGDGWWMLRLSAHPTRDYLLRRGAAYKIHIVSEDGEAYWRPDPWSRKQDGETLGNSIVYPDDSFEWSDADWSMPDWQNLVIYELHVGTFCGHEGWSGSATLDMCIPKLDHLTELGVNAVELMPVAEFDGEVGWGYTTAYPFAVEHAYGGPDAFKRFVDACHKAGIAVIMDVVYNHLGPMDLPLWRFDGWFENDLGGIYFYNDERAETPWAHTRPNYGLQHVRSYIRDNALFWLDTMHCDGLRVDGVSFIRLWGGSETNRSSATFNPDGELMLKELTEAAHGLQGKMMIAEDLQGNATLTQQVSMGGLGFDSQWDGGFHWPVFHVLAKAKDKDRRMERLKAAILGGSLQGPGSLLRRVIYIESHDEAGRQRLPAVVSPRGREDSWVAARLAALGSALVMVSPGIPMLFQGQDFLVENPFSAGTPLDWAMKTTHTGTFSLHKDLIGLRRNLLNTSKGLQGEGVNVTIDEDNKVLMIHRWHVGGPGDDVVAVFNFQRRFLSHQEVDFPFQAEWSLAFNSADARYHNSATVFHQETESSESLRASAGTNMFLHPYSCVIYTRRPPLLI</sequence>
<evidence type="ECO:0000313" key="9">
    <source>
        <dbReference type="Proteomes" id="UP000601435"/>
    </source>
</evidence>
<dbReference type="GO" id="GO:0004553">
    <property type="term" value="F:hydrolase activity, hydrolyzing O-glycosyl compounds"/>
    <property type="evidence" value="ECO:0007669"/>
    <property type="project" value="InterPro"/>
</dbReference>
<protein>
    <recommendedName>
        <fullName evidence="3">1,4-alpha-glucan branching enzyme</fullName>
        <ecNumber evidence="3">2.4.1.18</ecNumber>
    </recommendedName>
</protein>
<accession>A0A813BDZ4</accession>
<evidence type="ECO:0000256" key="2">
    <source>
        <dbReference type="ARBA" id="ARBA00009000"/>
    </source>
</evidence>
<dbReference type="Pfam" id="PF00128">
    <property type="entry name" value="Alpha-amylase"/>
    <property type="match status" value="2"/>
</dbReference>
<feature type="active site" description="Nucleophile" evidence="5">
    <location>
        <position position="312"/>
    </location>
</feature>
<dbReference type="OrthoDB" id="1740265at2759"/>
<feature type="signal peptide" evidence="6">
    <location>
        <begin position="1"/>
        <end position="30"/>
    </location>
</feature>
<dbReference type="Gene3D" id="3.20.20.80">
    <property type="entry name" value="Glycosidases"/>
    <property type="match status" value="1"/>
</dbReference>
<dbReference type="Pfam" id="PF02806">
    <property type="entry name" value="Alpha-amylase_C"/>
    <property type="match status" value="1"/>
</dbReference>
<dbReference type="PIRSF" id="PIRSF000463">
    <property type="entry name" value="GlgB"/>
    <property type="match status" value="1"/>
</dbReference>
<comment type="catalytic activity">
    <reaction evidence="1">
        <text>Transfers a segment of a (1-&gt;4)-alpha-D-glucan chain to a primary hydroxy group in a similar glucan chain.</text>
        <dbReference type="EC" id="2.4.1.18"/>
    </reaction>
</comment>
<dbReference type="InterPro" id="IPR013780">
    <property type="entry name" value="Glyco_hydro_b"/>
</dbReference>
<keyword evidence="9" id="KW-1185">Reference proteome</keyword>
<organism evidence="8 9">
    <name type="scientific">Symbiodinium necroappetens</name>
    <dbReference type="NCBI Taxonomy" id="1628268"/>
    <lineage>
        <taxon>Eukaryota</taxon>
        <taxon>Sar</taxon>
        <taxon>Alveolata</taxon>
        <taxon>Dinophyceae</taxon>
        <taxon>Suessiales</taxon>
        <taxon>Symbiodiniaceae</taxon>
        <taxon>Symbiodinium</taxon>
    </lineage>
</organism>
<dbReference type="Gene3D" id="2.60.40.1180">
    <property type="entry name" value="Golgi alpha-mannosidase II"/>
    <property type="match status" value="1"/>
</dbReference>
<evidence type="ECO:0000256" key="4">
    <source>
        <dbReference type="ARBA" id="ARBA00022679"/>
    </source>
</evidence>
<comment type="similarity">
    <text evidence="2">Belongs to the glycosyl hydrolase 13 family. GlgB subfamily.</text>
</comment>
<dbReference type="EMBL" id="CAJNJA010069141">
    <property type="protein sequence ID" value="CAE7897043.1"/>
    <property type="molecule type" value="Genomic_DNA"/>
</dbReference>
<dbReference type="AlphaFoldDB" id="A0A813BDZ4"/>